<dbReference type="InterPro" id="IPR012310">
    <property type="entry name" value="DNA_ligase_ATP-dep_cent"/>
</dbReference>
<reference evidence="2 3" key="1">
    <citation type="submission" date="2023-07" db="EMBL/GenBank/DDBJ databases">
        <title>Comparative genomics of wheat-associated soil bacteria to identify genetic determinants of phenazine resistance.</title>
        <authorList>
            <person name="Mouncey N."/>
        </authorList>
    </citation>
    <scope>NUCLEOTIDE SEQUENCE [LARGE SCALE GENOMIC DNA]</scope>
    <source>
        <strain evidence="2 3">V2I4</strain>
    </source>
</reference>
<evidence type="ECO:0000313" key="3">
    <source>
        <dbReference type="Proteomes" id="UP001230328"/>
    </source>
</evidence>
<comment type="caution">
    <text evidence="2">The sequence shown here is derived from an EMBL/GenBank/DDBJ whole genome shotgun (WGS) entry which is preliminary data.</text>
</comment>
<dbReference type="Pfam" id="PF01068">
    <property type="entry name" value="DNA_ligase_A_M"/>
    <property type="match status" value="1"/>
</dbReference>
<evidence type="ECO:0000259" key="1">
    <source>
        <dbReference type="Pfam" id="PF01068"/>
    </source>
</evidence>
<protein>
    <recommendedName>
        <fullName evidence="1">ATP-dependent DNA ligase family profile domain-containing protein</fullName>
    </recommendedName>
</protein>
<gene>
    <name evidence="2" type="ORF">QF035_009121</name>
</gene>
<dbReference type="SUPFAM" id="SSF56091">
    <property type="entry name" value="DNA ligase/mRNA capping enzyme, catalytic domain"/>
    <property type="match status" value="1"/>
</dbReference>
<dbReference type="Proteomes" id="UP001230328">
    <property type="component" value="Unassembled WGS sequence"/>
</dbReference>
<dbReference type="Gene3D" id="3.30.470.30">
    <property type="entry name" value="DNA ligase/mRNA capping enzyme"/>
    <property type="match status" value="1"/>
</dbReference>
<evidence type="ECO:0000313" key="2">
    <source>
        <dbReference type="EMBL" id="MDQ1031539.1"/>
    </source>
</evidence>
<feature type="domain" description="ATP-dependent DNA ligase family profile" evidence="1">
    <location>
        <begin position="3"/>
        <end position="71"/>
    </location>
</feature>
<proteinExistence type="predicted"/>
<organism evidence="2 3">
    <name type="scientific">Streptomyces umbrinus</name>
    <dbReference type="NCBI Taxonomy" id="67370"/>
    <lineage>
        <taxon>Bacteria</taxon>
        <taxon>Bacillati</taxon>
        <taxon>Actinomycetota</taxon>
        <taxon>Actinomycetes</taxon>
        <taxon>Kitasatosporales</taxon>
        <taxon>Streptomycetaceae</taxon>
        <taxon>Streptomyces</taxon>
        <taxon>Streptomyces phaeochromogenes group</taxon>
    </lineage>
</organism>
<dbReference type="EMBL" id="JAUSZI010000002">
    <property type="protein sequence ID" value="MDQ1031539.1"/>
    <property type="molecule type" value="Genomic_DNA"/>
</dbReference>
<name>A0ABU0T9S4_9ACTN</name>
<sequence>MFLQSRNLRDLTAAFPEIAEAAVALGEDVVIDGEAVIHIEGRLDFGALQRRTNRRPRTVAELARQQPAHLISGVRAGSREPTGDRESAFQQVDRPLVALHSLV</sequence>
<accession>A0ABU0T9S4</accession>
<keyword evidence="3" id="KW-1185">Reference proteome</keyword>